<feature type="transmembrane region" description="Helical" evidence="6">
    <location>
        <begin position="78"/>
        <end position="99"/>
    </location>
</feature>
<keyword evidence="2" id="KW-1003">Cell membrane</keyword>
<comment type="subcellular location">
    <subcellularLocation>
        <location evidence="1">Cell membrane</location>
        <topology evidence="1">Multi-pass membrane protein</topology>
    </subcellularLocation>
</comment>
<reference evidence="7 8" key="1">
    <citation type="submission" date="2019-04" db="EMBL/GenBank/DDBJ databases">
        <title>Draft, Whole-Genome Sequence of the Anthracene-degrading Mycobacterium frederiksbergense LB501T, Isolated from a Polycyclic Aromatic Hydrocarbon (PAH)-Contaminated Soil.</title>
        <authorList>
            <person name="Augelletti F."/>
        </authorList>
    </citation>
    <scope>NUCLEOTIDE SEQUENCE [LARGE SCALE GENOMIC DNA]</scope>
    <source>
        <strain evidence="7 8">LB 501T</strain>
    </source>
</reference>
<dbReference type="KEGG" id="mfre:EXE63_09805"/>
<feature type="transmembrane region" description="Helical" evidence="6">
    <location>
        <begin position="380"/>
        <end position="400"/>
    </location>
</feature>
<dbReference type="AlphaFoldDB" id="A0A6H0S497"/>
<dbReference type="GO" id="GO:0005886">
    <property type="term" value="C:plasma membrane"/>
    <property type="evidence" value="ECO:0007669"/>
    <property type="project" value="UniProtKB-SubCell"/>
</dbReference>
<feature type="transmembrane region" description="Helical" evidence="6">
    <location>
        <begin position="139"/>
        <end position="162"/>
    </location>
</feature>
<evidence type="ECO:0000256" key="5">
    <source>
        <dbReference type="ARBA" id="ARBA00023136"/>
    </source>
</evidence>
<dbReference type="InterPro" id="IPR050833">
    <property type="entry name" value="Poly_Biosynth_Transport"/>
</dbReference>
<feature type="transmembrane region" description="Helical" evidence="6">
    <location>
        <begin position="310"/>
        <end position="335"/>
    </location>
</feature>
<feature type="transmembrane region" description="Helical" evidence="6">
    <location>
        <begin position="168"/>
        <end position="191"/>
    </location>
</feature>
<keyword evidence="8" id="KW-1185">Reference proteome</keyword>
<feature type="transmembrane region" description="Helical" evidence="6">
    <location>
        <begin position="38"/>
        <end position="57"/>
    </location>
</feature>
<dbReference type="Pfam" id="PF01943">
    <property type="entry name" value="Polysacc_synt"/>
    <property type="match status" value="1"/>
</dbReference>
<feature type="transmembrane region" description="Helical" evidence="6">
    <location>
        <begin position="285"/>
        <end position="304"/>
    </location>
</feature>
<accession>A0A6H0S497</accession>
<protein>
    <submittedName>
        <fullName evidence="7">Lipopolysaccharide biosynthesis protein</fullName>
    </submittedName>
</protein>
<evidence type="ECO:0000313" key="8">
    <source>
        <dbReference type="Proteomes" id="UP000501849"/>
    </source>
</evidence>
<evidence type="ECO:0000256" key="2">
    <source>
        <dbReference type="ARBA" id="ARBA00022475"/>
    </source>
</evidence>
<evidence type="ECO:0000313" key="7">
    <source>
        <dbReference type="EMBL" id="QIV81155.1"/>
    </source>
</evidence>
<proteinExistence type="predicted"/>
<dbReference type="EMBL" id="CP038799">
    <property type="protein sequence ID" value="QIV81155.1"/>
    <property type="molecule type" value="Genomic_DNA"/>
</dbReference>
<evidence type="ECO:0000256" key="1">
    <source>
        <dbReference type="ARBA" id="ARBA00004651"/>
    </source>
</evidence>
<name>A0A6H0S497_9MYCO</name>
<feature type="transmembrane region" description="Helical" evidence="6">
    <location>
        <begin position="243"/>
        <end position="265"/>
    </location>
</feature>
<gene>
    <name evidence="7" type="ORF">EXE63_09805</name>
</gene>
<feature type="transmembrane region" description="Helical" evidence="6">
    <location>
        <begin position="355"/>
        <end position="374"/>
    </location>
</feature>
<dbReference type="Proteomes" id="UP000501849">
    <property type="component" value="Chromosome"/>
</dbReference>
<keyword evidence="4 6" id="KW-1133">Transmembrane helix</keyword>
<evidence type="ECO:0000256" key="3">
    <source>
        <dbReference type="ARBA" id="ARBA00022692"/>
    </source>
</evidence>
<evidence type="ECO:0000256" key="4">
    <source>
        <dbReference type="ARBA" id="ARBA00022989"/>
    </source>
</evidence>
<organism evidence="7 8">
    <name type="scientific">Mycolicibacterium frederiksbergense</name>
    <dbReference type="NCBI Taxonomy" id="117567"/>
    <lineage>
        <taxon>Bacteria</taxon>
        <taxon>Bacillati</taxon>
        <taxon>Actinomycetota</taxon>
        <taxon>Actinomycetes</taxon>
        <taxon>Mycobacteriales</taxon>
        <taxon>Mycobacteriaceae</taxon>
        <taxon>Mycolicibacterium</taxon>
    </lineage>
</organism>
<feature type="transmembrane region" description="Helical" evidence="6">
    <location>
        <begin position="111"/>
        <end position="132"/>
    </location>
</feature>
<keyword evidence="3 6" id="KW-0812">Transmembrane</keyword>
<dbReference type="PANTHER" id="PTHR30250">
    <property type="entry name" value="PST FAMILY PREDICTED COLANIC ACID TRANSPORTER"/>
    <property type="match status" value="1"/>
</dbReference>
<feature type="transmembrane region" description="Helical" evidence="6">
    <location>
        <begin position="219"/>
        <end position="237"/>
    </location>
</feature>
<evidence type="ECO:0000256" key="6">
    <source>
        <dbReference type="SAM" id="Phobius"/>
    </source>
</evidence>
<dbReference type="InterPro" id="IPR002797">
    <property type="entry name" value="Polysacc_synth"/>
</dbReference>
<dbReference type="PANTHER" id="PTHR30250:SF11">
    <property type="entry name" value="O-ANTIGEN TRANSPORTER-RELATED"/>
    <property type="match status" value="1"/>
</dbReference>
<keyword evidence="5 6" id="KW-0472">Membrane</keyword>
<sequence length="432" mass="45245">MLQTVALRYSGIALQFGILLVLARNLSAEDYGRYMLVLSAVLPTYFLLGFGLSESFVRDASRLAERRNADAVKPLAGAVLLVSIGCALGVAIIGSLLYLSLPLSVPTSTVLAFAVAFFIANGLMFNSAQLLLGTGSETLGAFFFYPAVNISLALSAAPYVLASGEPTLTGVAATTSAAALIIAIAAVVVAFKRTRPRRPSRGDINQLARTGIRLSLARALYAAGLWLPIFIAGVLLSPAQAGYLGTASRLAVAIGAIMAAVRFAIRPAIARAFERQDRHAIKLACGKAATATLCVSIIALAVSIPMGETLISATFGSTFAPAATLLTILLIAIVIEAAAGPVDEVLKMTGQERRVVSIFFIAVPLATAALIVAAHQGVTAMAWVQVGYTFVVFAAMVVLVRRHSGIWVHPVLPTSLIRRNRSRQVSRIGGDG</sequence>